<name>A0A2P2J1H7_RHIMU</name>
<proteinExistence type="predicted"/>
<accession>A0A2P2J1H7</accession>
<dbReference type="EMBL" id="GGEC01006828">
    <property type="protein sequence ID" value="MBW87311.1"/>
    <property type="molecule type" value="Transcribed_RNA"/>
</dbReference>
<dbReference type="AlphaFoldDB" id="A0A2P2J1H7"/>
<protein>
    <submittedName>
        <fullName evidence="1">Uncharacterized protein</fullName>
    </submittedName>
</protein>
<organism evidence="1">
    <name type="scientific">Rhizophora mucronata</name>
    <name type="common">Asiatic mangrove</name>
    <dbReference type="NCBI Taxonomy" id="61149"/>
    <lineage>
        <taxon>Eukaryota</taxon>
        <taxon>Viridiplantae</taxon>
        <taxon>Streptophyta</taxon>
        <taxon>Embryophyta</taxon>
        <taxon>Tracheophyta</taxon>
        <taxon>Spermatophyta</taxon>
        <taxon>Magnoliopsida</taxon>
        <taxon>eudicotyledons</taxon>
        <taxon>Gunneridae</taxon>
        <taxon>Pentapetalae</taxon>
        <taxon>rosids</taxon>
        <taxon>fabids</taxon>
        <taxon>Malpighiales</taxon>
        <taxon>Rhizophoraceae</taxon>
        <taxon>Rhizophora</taxon>
    </lineage>
</organism>
<evidence type="ECO:0000313" key="1">
    <source>
        <dbReference type="EMBL" id="MBW87311.1"/>
    </source>
</evidence>
<sequence length="46" mass="5463">MLSKLFYHETLVIGIIDNLMLKIFLMKCNFVNQLVHVYCNLLLYVT</sequence>
<reference evidence="1" key="1">
    <citation type="submission" date="2018-02" db="EMBL/GenBank/DDBJ databases">
        <title>Rhizophora mucronata_Transcriptome.</title>
        <authorList>
            <person name="Meera S.P."/>
            <person name="Sreeshan A."/>
            <person name="Augustine A."/>
        </authorList>
    </citation>
    <scope>NUCLEOTIDE SEQUENCE</scope>
    <source>
        <tissue evidence="1">Leaf</tissue>
    </source>
</reference>